<evidence type="ECO:0000313" key="1">
    <source>
        <dbReference type="EMBL" id="GAA2362395.1"/>
    </source>
</evidence>
<organism evidence="1 2">
    <name type="scientific">Saccharopolyspora halophila</name>
    <dbReference type="NCBI Taxonomy" id="405551"/>
    <lineage>
        <taxon>Bacteria</taxon>
        <taxon>Bacillati</taxon>
        <taxon>Actinomycetota</taxon>
        <taxon>Actinomycetes</taxon>
        <taxon>Pseudonocardiales</taxon>
        <taxon>Pseudonocardiaceae</taxon>
        <taxon>Saccharopolyspora</taxon>
    </lineage>
</organism>
<gene>
    <name evidence="1" type="ORF">GCM10009854_47560</name>
</gene>
<dbReference type="Proteomes" id="UP001501218">
    <property type="component" value="Unassembled WGS sequence"/>
</dbReference>
<comment type="caution">
    <text evidence="1">The sequence shown here is derived from an EMBL/GenBank/DDBJ whole genome shotgun (WGS) entry which is preliminary data.</text>
</comment>
<proteinExistence type="predicted"/>
<sequence length="362" mass="39318">MPHAGTTPLLAIKSKQGELEALTRSAGVNDHVRVMVELVGDFAPGGDNAKKVVAAGVEAALAGKPLWIDTTWLTSDSPFGGSSHGVLEQLDRDIEGKIDEGLHDFHGPCLIPVLRARVDQHELHPVHMLLEHQQRPVAIRAQRAAAAPDLAQEIERITTSLHLAPDDVHVLLDEGYAPEVHEHQVEALAHRIGELSGLELGSITLLAGSTPPKRDDYATHTRPRTEVLLHNAVQQYCDRELAYGDYGVVHPVPNTGKGPKFPPNPYLHYTVPGATLSVARKIPDRGRGAPPRGALARYFLRVAEELVSRREFAGAGFSWGDRVLDSCRSTPITPIGSSNKWIAVATSHHVMHLARRLDDVAA</sequence>
<dbReference type="RefSeq" id="WP_344137325.1">
    <property type="nucleotide sequence ID" value="NZ_BAAARA010000023.1"/>
</dbReference>
<accession>A0ABP5TWA6</accession>
<dbReference type="EMBL" id="BAAARA010000023">
    <property type="protein sequence ID" value="GAA2362395.1"/>
    <property type="molecule type" value="Genomic_DNA"/>
</dbReference>
<dbReference type="InterPro" id="IPR025683">
    <property type="entry name" value="Protein_beta"/>
</dbReference>
<protein>
    <recommendedName>
        <fullName evidence="3">Beta protein</fullName>
    </recommendedName>
</protein>
<dbReference type="Pfam" id="PF14350">
    <property type="entry name" value="Beta_protein"/>
    <property type="match status" value="1"/>
</dbReference>
<reference evidence="2" key="1">
    <citation type="journal article" date="2019" name="Int. J. Syst. Evol. Microbiol.">
        <title>The Global Catalogue of Microorganisms (GCM) 10K type strain sequencing project: providing services to taxonomists for standard genome sequencing and annotation.</title>
        <authorList>
            <consortium name="The Broad Institute Genomics Platform"/>
            <consortium name="The Broad Institute Genome Sequencing Center for Infectious Disease"/>
            <person name="Wu L."/>
            <person name="Ma J."/>
        </authorList>
    </citation>
    <scope>NUCLEOTIDE SEQUENCE [LARGE SCALE GENOMIC DNA]</scope>
    <source>
        <strain evidence="2">JCM 16221</strain>
    </source>
</reference>
<evidence type="ECO:0000313" key="2">
    <source>
        <dbReference type="Proteomes" id="UP001501218"/>
    </source>
</evidence>
<keyword evidence="2" id="KW-1185">Reference proteome</keyword>
<name>A0ABP5TWA6_9PSEU</name>
<evidence type="ECO:0008006" key="3">
    <source>
        <dbReference type="Google" id="ProtNLM"/>
    </source>
</evidence>